<protein>
    <submittedName>
        <fullName evidence="10">Macrolide export ATP-binding/permease protein MacB</fullName>
        <ecNumber evidence="10">3.6.3.-</ecNumber>
    </submittedName>
</protein>
<evidence type="ECO:0000256" key="3">
    <source>
        <dbReference type="ARBA" id="ARBA00022692"/>
    </source>
</evidence>
<feature type="transmembrane region" description="Helical" evidence="7">
    <location>
        <begin position="339"/>
        <end position="362"/>
    </location>
</feature>
<dbReference type="STRING" id="1936003.STSP2_02908"/>
<dbReference type="Proteomes" id="UP000189674">
    <property type="component" value="Chromosome"/>
</dbReference>
<keyword evidence="5 7" id="KW-0472">Membrane</keyword>
<organism evidence="10 11">
    <name type="scientific">Anaerohalosphaera lusitana</name>
    <dbReference type="NCBI Taxonomy" id="1936003"/>
    <lineage>
        <taxon>Bacteria</taxon>
        <taxon>Pseudomonadati</taxon>
        <taxon>Planctomycetota</taxon>
        <taxon>Phycisphaerae</taxon>
        <taxon>Sedimentisphaerales</taxon>
        <taxon>Anaerohalosphaeraceae</taxon>
        <taxon>Anaerohalosphaera</taxon>
    </lineage>
</organism>
<feature type="domain" description="MacB-like periplasmic core" evidence="9">
    <location>
        <begin position="30"/>
        <end position="257"/>
    </location>
</feature>
<keyword evidence="3 7" id="KW-0812">Transmembrane</keyword>
<keyword evidence="11" id="KW-1185">Reference proteome</keyword>
<evidence type="ECO:0000256" key="1">
    <source>
        <dbReference type="ARBA" id="ARBA00004651"/>
    </source>
</evidence>
<reference evidence="11" key="1">
    <citation type="submission" date="2017-02" db="EMBL/GenBank/DDBJ databases">
        <title>Comparative genomics and description of representatives of a novel lineage of planctomycetes thriving in anoxic sediments.</title>
        <authorList>
            <person name="Spring S."/>
            <person name="Bunk B."/>
            <person name="Sproer C."/>
        </authorList>
    </citation>
    <scope>NUCLEOTIDE SEQUENCE [LARGE SCALE GENOMIC DNA]</scope>
    <source>
        <strain evidence="11">ST-NAGAB-D1</strain>
    </source>
</reference>
<dbReference type="GO" id="GO:0005886">
    <property type="term" value="C:plasma membrane"/>
    <property type="evidence" value="ECO:0007669"/>
    <property type="project" value="UniProtKB-SubCell"/>
</dbReference>
<keyword evidence="10" id="KW-0547">Nucleotide-binding</keyword>
<evidence type="ECO:0000313" key="10">
    <source>
        <dbReference type="EMBL" id="AQT69712.1"/>
    </source>
</evidence>
<proteinExistence type="inferred from homology"/>
<keyword evidence="4 7" id="KW-1133">Transmembrane helix</keyword>
<dbReference type="EMBL" id="CP019791">
    <property type="protein sequence ID" value="AQT69712.1"/>
    <property type="molecule type" value="Genomic_DNA"/>
</dbReference>
<dbReference type="AlphaFoldDB" id="A0A1U9NP38"/>
<feature type="transmembrane region" description="Helical" evidence="7">
    <location>
        <begin position="31"/>
        <end position="54"/>
    </location>
</feature>
<comment type="subcellular location">
    <subcellularLocation>
        <location evidence="1">Cell membrane</location>
        <topology evidence="1">Multi-pass membrane protein</topology>
    </subcellularLocation>
</comment>
<keyword evidence="2" id="KW-1003">Cell membrane</keyword>
<comment type="similarity">
    <text evidence="6">Belongs to the ABC-4 integral membrane protein family.</text>
</comment>
<dbReference type="GO" id="GO:0016787">
    <property type="term" value="F:hydrolase activity"/>
    <property type="evidence" value="ECO:0007669"/>
    <property type="project" value="UniProtKB-KW"/>
</dbReference>
<feature type="domain" description="ABC3 transporter permease C-terminal" evidence="8">
    <location>
        <begin position="300"/>
        <end position="414"/>
    </location>
</feature>
<dbReference type="RefSeq" id="WP_236782760.1">
    <property type="nucleotide sequence ID" value="NZ_CP019791.1"/>
</dbReference>
<evidence type="ECO:0000313" key="11">
    <source>
        <dbReference type="Proteomes" id="UP000189674"/>
    </source>
</evidence>
<dbReference type="Pfam" id="PF02687">
    <property type="entry name" value="FtsX"/>
    <property type="match status" value="1"/>
</dbReference>
<dbReference type="InterPro" id="IPR050250">
    <property type="entry name" value="Macrolide_Exporter_MacB"/>
</dbReference>
<evidence type="ECO:0000259" key="9">
    <source>
        <dbReference type="Pfam" id="PF12704"/>
    </source>
</evidence>
<evidence type="ECO:0000256" key="5">
    <source>
        <dbReference type="ARBA" id="ARBA00023136"/>
    </source>
</evidence>
<dbReference type="PANTHER" id="PTHR30572:SF4">
    <property type="entry name" value="ABC TRANSPORTER PERMEASE YTRF"/>
    <property type="match status" value="1"/>
</dbReference>
<accession>A0A1U9NP38</accession>
<dbReference type="GO" id="GO:0022857">
    <property type="term" value="F:transmembrane transporter activity"/>
    <property type="evidence" value="ECO:0007669"/>
    <property type="project" value="TreeGrafter"/>
</dbReference>
<dbReference type="InterPro" id="IPR025857">
    <property type="entry name" value="MacB_PCD"/>
</dbReference>
<evidence type="ECO:0000256" key="6">
    <source>
        <dbReference type="ARBA" id="ARBA00038076"/>
    </source>
</evidence>
<dbReference type="PANTHER" id="PTHR30572">
    <property type="entry name" value="MEMBRANE COMPONENT OF TRANSPORTER-RELATED"/>
    <property type="match status" value="1"/>
</dbReference>
<keyword evidence="10" id="KW-0067">ATP-binding</keyword>
<evidence type="ECO:0000259" key="8">
    <source>
        <dbReference type="Pfam" id="PF02687"/>
    </source>
</evidence>
<name>A0A1U9NP38_9BACT</name>
<dbReference type="EC" id="3.6.3.-" evidence="10"/>
<feature type="transmembrane region" description="Helical" evidence="7">
    <location>
        <begin position="289"/>
        <end position="318"/>
    </location>
</feature>
<evidence type="ECO:0000256" key="4">
    <source>
        <dbReference type="ARBA" id="ARBA00022989"/>
    </source>
</evidence>
<gene>
    <name evidence="10" type="primary">macB_4</name>
    <name evidence="10" type="ORF">STSP2_02908</name>
</gene>
<sequence precursor="true">MFAGMLSFVRQLLEGVWVAIGQIWSNKTRSALTTIGLVIGVASVCAVIAGLTGLKTKVLSEFESVANARSIYLMGNRPQEGRLKNAPWEEIVLKPDELDGLLDHCPSVENFTMIRQNSWSVRSGERSVDSIPVTGISRAWHEIEGRSVIMGRPFSLVDSEHARRVCLITPDLRDELRLNRDCIGESLLMGDARYLIVGVVEEKVQPSMFGMMDNSSAKGEAFVPFATMYKASGGGWMHAIVTSKSPEVSADAQAEIRFYMRRARDLKPGDPNTFRMEVVEKFISGFKKVAAVMTAIAGGIVAISLLVGGVGIMNIMLVSVSERTREIGLRKAVGAKASAIMFQFLIEAVILCMLGGLIGIGAGQLLTAGMASMPNGLDEAHIPFWAILLSLAFSGLVGVVFGMFPAVKAARLDPIEALRHE</sequence>
<dbReference type="InterPro" id="IPR003838">
    <property type="entry name" value="ABC3_permease_C"/>
</dbReference>
<dbReference type="Pfam" id="PF12704">
    <property type="entry name" value="MacB_PCD"/>
    <property type="match status" value="1"/>
</dbReference>
<dbReference type="KEGG" id="alus:STSP2_02908"/>
<keyword evidence="10" id="KW-0378">Hydrolase</keyword>
<evidence type="ECO:0000256" key="2">
    <source>
        <dbReference type="ARBA" id="ARBA00022475"/>
    </source>
</evidence>
<evidence type="ECO:0000256" key="7">
    <source>
        <dbReference type="SAM" id="Phobius"/>
    </source>
</evidence>
<dbReference type="GO" id="GO:0005524">
    <property type="term" value="F:ATP binding"/>
    <property type="evidence" value="ECO:0007669"/>
    <property type="project" value="UniProtKB-KW"/>
</dbReference>
<feature type="transmembrane region" description="Helical" evidence="7">
    <location>
        <begin position="382"/>
        <end position="404"/>
    </location>
</feature>